<dbReference type="GO" id="GO:0005886">
    <property type="term" value="C:plasma membrane"/>
    <property type="evidence" value="ECO:0007669"/>
    <property type="project" value="UniProtKB-SubCell"/>
</dbReference>
<dbReference type="SUPFAM" id="SSF55073">
    <property type="entry name" value="Nucleotide cyclase"/>
    <property type="match status" value="1"/>
</dbReference>
<keyword evidence="9" id="KW-1185">Reference proteome</keyword>
<evidence type="ECO:0000256" key="1">
    <source>
        <dbReference type="ARBA" id="ARBA00004651"/>
    </source>
</evidence>
<dbReference type="GO" id="GO:0052621">
    <property type="term" value="F:diguanylate cyclase activity"/>
    <property type="evidence" value="ECO:0007669"/>
    <property type="project" value="TreeGrafter"/>
</dbReference>
<feature type="transmembrane region" description="Helical" evidence="6">
    <location>
        <begin position="69"/>
        <end position="94"/>
    </location>
</feature>
<comment type="caution">
    <text evidence="8">The sequence shown here is derived from an EMBL/GenBank/DDBJ whole genome shotgun (WGS) entry which is preliminary data.</text>
</comment>
<dbReference type="OrthoDB" id="9805474at2"/>
<dbReference type="Gene3D" id="3.30.70.270">
    <property type="match status" value="1"/>
</dbReference>
<sequence length="365" mass="41187">MLNDLFVNVLILISFTFLGGDIIKEIPIKRMDKLDFKIILGICGGLLGVLMIFYNINVPGTTAIMDLRALVFMMINYVGGIIPTIIVGIIIGIFRIAHYGINESSVSAIINIILYLVSFNYINKKIKIPWKKWSCKLISVAIILISTFIYLLREMENPYIIIATFTGVIILAGVMEYFLLEYVRDSNRLLKMYKEDSTKDYLTGLNNTRNFDLLINNSFKTAIENNEKLSCLMLDIDHFKMVNDTYGHSVGDIILKELGEILIKNSRTFDIVGRVGGEEFCALLLDCPPNRSLEIGTKIRNAVKNHKFDIGEGRIINITISIGAATYPDNVESLEEIRRQADNALYKAKNSGRDKVCNNDTCIIE</sequence>
<dbReference type="GO" id="GO:0071555">
    <property type="term" value="P:cell wall organization"/>
    <property type="evidence" value="ECO:0007669"/>
    <property type="project" value="InterPro"/>
</dbReference>
<evidence type="ECO:0000256" key="5">
    <source>
        <dbReference type="ARBA" id="ARBA00023136"/>
    </source>
</evidence>
<evidence type="ECO:0000313" key="8">
    <source>
        <dbReference type="EMBL" id="PRR84360.1"/>
    </source>
</evidence>
<keyword evidence="5 6" id="KW-0472">Membrane</keyword>
<gene>
    <name evidence="8" type="primary">pleD</name>
    <name evidence="8" type="ORF">CLVI_02860</name>
</gene>
<keyword evidence="4 6" id="KW-1133">Transmembrane helix</keyword>
<feature type="transmembrane region" description="Helical" evidence="6">
    <location>
        <begin position="106"/>
        <end position="123"/>
    </location>
</feature>
<accession>A0A2T0BKE4</accession>
<reference evidence="8 9" key="1">
    <citation type="submission" date="2018-03" db="EMBL/GenBank/DDBJ databases">
        <title>Genome sequence of Clostridium vincentii DSM 10228.</title>
        <authorList>
            <person name="Poehlein A."/>
            <person name="Daniel R."/>
        </authorList>
    </citation>
    <scope>NUCLEOTIDE SEQUENCE [LARGE SCALE GENOMIC DNA]</scope>
    <source>
        <strain evidence="8 9">DSM 10228</strain>
    </source>
</reference>
<dbReference type="EMBL" id="PVXQ01000002">
    <property type="protein sequence ID" value="PRR84360.1"/>
    <property type="molecule type" value="Genomic_DNA"/>
</dbReference>
<feature type="transmembrane region" description="Helical" evidence="6">
    <location>
        <begin position="38"/>
        <end position="57"/>
    </location>
</feature>
<dbReference type="InterPro" id="IPR043128">
    <property type="entry name" value="Rev_trsase/Diguanyl_cyclase"/>
</dbReference>
<evidence type="ECO:0000313" key="9">
    <source>
        <dbReference type="Proteomes" id="UP000239471"/>
    </source>
</evidence>
<feature type="domain" description="GGDEF" evidence="7">
    <location>
        <begin position="227"/>
        <end position="361"/>
    </location>
</feature>
<evidence type="ECO:0000256" key="2">
    <source>
        <dbReference type="ARBA" id="ARBA00022475"/>
    </source>
</evidence>
<dbReference type="GO" id="GO:0043709">
    <property type="term" value="P:cell adhesion involved in single-species biofilm formation"/>
    <property type="evidence" value="ECO:0007669"/>
    <property type="project" value="TreeGrafter"/>
</dbReference>
<dbReference type="InterPro" id="IPR029787">
    <property type="entry name" value="Nucleotide_cyclase"/>
</dbReference>
<dbReference type="Pfam" id="PF07694">
    <property type="entry name" value="5TM-5TMR_LYT"/>
    <property type="match status" value="1"/>
</dbReference>
<feature type="transmembrane region" description="Helical" evidence="6">
    <location>
        <begin position="159"/>
        <end position="180"/>
    </location>
</feature>
<evidence type="ECO:0000256" key="3">
    <source>
        <dbReference type="ARBA" id="ARBA00022692"/>
    </source>
</evidence>
<evidence type="ECO:0000259" key="7">
    <source>
        <dbReference type="PROSITE" id="PS50887"/>
    </source>
</evidence>
<dbReference type="PANTHER" id="PTHR45138">
    <property type="entry name" value="REGULATORY COMPONENTS OF SENSORY TRANSDUCTION SYSTEM"/>
    <property type="match status" value="1"/>
</dbReference>
<evidence type="ECO:0000256" key="6">
    <source>
        <dbReference type="SAM" id="Phobius"/>
    </source>
</evidence>
<dbReference type="AlphaFoldDB" id="A0A2T0BKE4"/>
<dbReference type="InterPro" id="IPR050469">
    <property type="entry name" value="Diguanylate_Cyclase"/>
</dbReference>
<keyword evidence="3 6" id="KW-0812">Transmembrane</keyword>
<dbReference type="PROSITE" id="PS50887">
    <property type="entry name" value="GGDEF"/>
    <property type="match status" value="1"/>
</dbReference>
<feature type="transmembrane region" description="Helical" evidence="6">
    <location>
        <begin position="135"/>
        <end position="153"/>
    </location>
</feature>
<evidence type="ECO:0000256" key="4">
    <source>
        <dbReference type="ARBA" id="ARBA00022989"/>
    </source>
</evidence>
<comment type="subcellular location">
    <subcellularLocation>
        <location evidence="1">Cell membrane</location>
        <topology evidence="1">Multi-pass membrane protein</topology>
    </subcellularLocation>
</comment>
<name>A0A2T0BKE4_9CLOT</name>
<dbReference type="SMART" id="SM00267">
    <property type="entry name" value="GGDEF"/>
    <property type="match status" value="1"/>
</dbReference>
<dbReference type="Proteomes" id="UP000239471">
    <property type="component" value="Unassembled WGS sequence"/>
</dbReference>
<proteinExistence type="predicted"/>
<dbReference type="Pfam" id="PF00990">
    <property type="entry name" value="GGDEF"/>
    <property type="match status" value="1"/>
</dbReference>
<keyword evidence="2" id="KW-1003">Cell membrane</keyword>
<dbReference type="RefSeq" id="WP_106058325.1">
    <property type="nucleotide sequence ID" value="NZ_PVXQ01000002.1"/>
</dbReference>
<dbReference type="InterPro" id="IPR011620">
    <property type="entry name" value="Sig_transdc_His_kinase_LytS_TM"/>
</dbReference>
<dbReference type="GO" id="GO:0000155">
    <property type="term" value="F:phosphorelay sensor kinase activity"/>
    <property type="evidence" value="ECO:0007669"/>
    <property type="project" value="InterPro"/>
</dbReference>
<dbReference type="NCBIfam" id="TIGR00254">
    <property type="entry name" value="GGDEF"/>
    <property type="match status" value="1"/>
</dbReference>
<feature type="transmembrane region" description="Helical" evidence="6">
    <location>
        <begin position="5"/>
        <end position="23"/>
    </location>
</feature>
<dbReference type="PANTHER" id="PTHR45138:SF9">
    <property type="entry name" value="DIGUANYLATE CYCLASE DGCM-RELATED"/>
    <property type="match status" value="1"/>
</dbReference>
<organism evidence="8 9">
    <name type="scientific">Clostridium vincentii</name>
    <dbReference type="NCBI Taxonomy" id="52704"/>
    <lineage>
        <taxon>Bacteria</taxon>
        <taxon>Bacillati</taxon>
        <taxon>Bacillota</taxon>
        <taxon>Clostridia</taxon>
        <taxon>Eubacteriales</taxon>
        <taxon>Clostridiaceae</taxon>
        <taxon>Clostridium</taxon>
    </lineage>
</organism>
<protein>
    <submittedName>
        <fullName evidence="8">Response regulator PleD</fullName>
    </submittedName>
</protein>
<dbReference type="CDD" id="cd01949">
    <property type="entry name" value="GGDEF"/>
    <property type="match status" value="1"/>
</dbReference>
<dbReference type="FunFam" id="3.30.70.270:FF:000001">
    <property type="entry name" value="Diguanylate cyclase domain protein"/>
    <property type="match status" value="1"/>
</dbReference>
<dbReference type="GO" id="GO:1902201">
    <property type="term" value="P:negative regulation of bacterial-type flagellum-dependent cell motility"/>
    <property type="evidence" value="ECO:0007669"/>
    <property type="project" value="TreeGrafter"/>
</dbReference>
<dbReference type="InterPro" id="IPR000160">
    <property type="entry name" value="GGDEF_dom"/>
</dbReference>